<evidence type="ECO:0000313" key="2">
    <source>
        <dbReference type="WBParaSite" id="JU765_v2.g8075.t1"/>
    </source>
</evidence>
<evidence type="ECO:0000313" key="1">
    <source>
        <dbReference type="Proteomes" id="UP000887576"/>
    </source>
</evidence>
<dbReference type="Proteomes" id="UP000887576">
    <property type="component" value="Unplaced"/>
</dbReference>
<name>A0AC34RLG2_9BILA</name>
<organism evidence="1 2">
    <name type="scientific">Panagrolaimus sp. JU765</name>
    <dbReference type="NCBI Taxonomy" id="591449"/>
    <lineage>
        <taxon>Eukaryota</taxon>
        <taxon>Metazoa</taxon>
        <taxon>Ecdysozoa</taxon>
        <taxon>Nematoda</taxon>
        <taxon>Chromadorea</taxon>
        <taxon>Rhabditida</taxon>
        <taxon>Tylenchina</taxon>
        <taxon>Panagrolaimomorpha</taxon>
        <taxon>Panagrolaimoidea</taxon>
        <taxon>Panagrolaimidae</taxon>
        <taxon>Panagrolaimus</taxon>
    </lineage>
</organism>
<sequence>MVIITIIATMATVTIMRQFILHMVMPKMEPIIHQTDIIMVQDIIRDVTMVMIITAITIIIVIENFLIVE</sequence>
<accession>A0AC34RLG2</accession>
<protein>
    <submittedName>
        <fullName evidence="2">NADH dehydrogenase subunit 5</fullName>
    </submittedName>
</protein>
<reference evidence="2" key="1">
    <citation type="submission" date="2022-11" db="UniProtKB">
        <authorList>
            <consortium name="WormBaseParasite"/>
        </authorList>
    </citation>
    <scope>IDENTIFICATION</scope>
</reference>
<dbReference type="WBParaSite" id="JU765_v2.g8075.t1">
    <property type="protein sequence ID" value="JU765_v2.g8075.t1"/>
    <property type="gene ID" value="JU765_v2.g8075"/>
</dbReference>
<proteinExistence type="predicted"/>